<dbReference type="Pfam" id="PF18743">
    <property type="entry name" value="AHJR-like"/>
    <property type="match status" value="1"/>
</dbReference>
<reference evidence="2 3" key="2">
    <citation type="journal article" date="2017" name="Int. J. Syst. Evol. Microbiol.">
        <title>Adaptation of Surface-Associated Bacteria to the Open Ocean: A Genomically Distinct Subpopulation of Phaeobacter gallaeciensis Colonizes Pacific Mesozooplankton.</title>
        <authorList>
            <person name="Freese H.M."/>
            <person name="Methner A."/>
            <person name="Overmann J."/>
        </authorList>
    </citation>
    <scope>NUCLEOTIDE SEQUENCE [LARGE SCALE GENOMIC DNA]</scope>
    <source>
        <strain evidence="2 3">P66</strain>
    </source>
</reference>
<proteinExistence type="predicted"/>
<evidence type="ECO:0000313" key="3">
    <source>
        <dbReference type="Proteomes" id="UP000236536"/>
    </source>
</evidence>
<keyword evidence="3" id="KW-1185">Reference proteome</keyword>
<feature type="domain" description="REase AHJR-like" evidence="1">
    <location>
        <begin position="5"/>
        <end position="105"/>
    </location>
</feature>
<name>A0ABM6RCA0_9RHOB</name>
<evidence type="ECO:0000259" key="1">
    <source>
        <dbReference type="Pfam" id="PF18743"/>
    </source>
</evidence>
<organism evidence="2 3">
    <name type="scientific">Phaeobacter inhibens</name>
    <dbReference type="NCBI Taxonomy" id="221822"/>
    <lineage>
        <taxon>Bacteria</taxon>
        <taxon>Pseudomonadati</taxon>
        <taxon>Pseudomonadota</taxon>
        <taxon>Alphaproteobacteria</taxon>
        <taxon>Rhodobacterales</taxon>
        <taxon>Roseobacteraceae</taxon>
        <taxon>Phaeobacter</taxon>
    </lineage>
</organism>
<evidence type="ECO:0000313" key="2">
    <source>
        <dbReference type="EMBL" id="AUQ94002.1"/>
    </source>
</evidence>
<dbReference type="EMBL" id="CP010705">
    <property type="protein sequence ID" value="AUQ94002.1"/>
    <property type="molecule type" value="Genomic_DNA"/>
</dbReference>
<dbReference type="Proteomes" id="UP000236536">
    <property type="component" value="Chromosome"/>
</dbReference>
<protein>
    <recommendedName>
        <fullName evidence="1">REase AHJR-like domain-containing protein</fullName>
    </recommendedName>
</protein>
<gene>
    <name evidence="2" type="ORF">PhaeoP66_01203</name>
</gene>
<reference evidence="2 3" key="1">
    <citation type="journal article" date="2017" name="Genome Biol. Evol.">
        <title>Trajectories and Drivers of Genome Evolution in Surface-Associated Marine Phaeobacter.</title>
        <authorList>
            <person name="Freese H.M."/>
            <person name="Sikorski J."/>
            <person name="Bunk B."/>
            <person name="Scheuner C."/>
            <person name="Meier-Kolthoff J.P."/>
            <person name="Sproer C."/>
            <person name="Gram L."/>
            <person name="Overmann J."/>
        </authorList>
    </citation>
    <scope>NUCLEOTIDE SEQUENCE [LARGE SCALE GENOMIC DNA]</scope>
    <source>
        <strain evidence="2 3">P66</strain>
    </source>
</reference>
<sequence length="218" mass="24882">MNPRELERIAIEKLQGDYEAEGYEVLLDTHAFAFQSYTPDLVLRKDRVVTLVEVKGRKHPKIESQLVELKNKIESDTNYKFKFVFIEDLNLPLGPEVQSVRSISASLNEAKRAINGESPRAAFLLCWAAFEAASRLALKDPFVRPQSPGRLVTFLAEEGLLTPSESETLRNLISKRNRLIHGDLGIFVGSNDVTDMIRFVEQVYLYNSREHMPEIRHP</sequence>
<dbReference type="RefSeq" id="WP_102873996.1">
    <property type="nucleotide sequence ID" value="NZ_CP010599.1"/>
</dbReference>
<accession>A0ABM6RCA0</accession>
<dbReference type="InterPro" id="IPR040902">
    <property type="entry name" value="AHJR-like"/>
</dbReference>